<evidence type="ECO:0008006" key="4">
    <source>
        <dbReference type="Google" id="ProtNLM"/>
    </source>
</evidence>
<feature type="region of interest" description="Disordered" evidence="1">
    <location>
        <begin position="66"/>
        <end position="85"/>
    </location>
</feature>
<protein>
    <recommendedName>
        <fullName evidence="4">Type IV pilus biogenesis protein PilP</fullName>
    </recommendedName>
</protein>
<evidence type="ECO:0000313" key="3">
    <source>
        <dbReference type="Proteomes" id="UP001333818"/>
    </source>
</evidence>
<gene>
    <name evidence="2" type="ORF">V2H45_13520</name>
</gene>
<sequence length="271" mass="28412">MRTIYLSGIVIATSVLLHGCPSDSNVVECNLGVDKKTGVATVKKYQAGTDCDNLRKLVAEGKELPPAIDEPAKPTTPTKAAPTKAPTFQTSFVSAKKADLTPTTDKKSRVDELNLKISKAGNQRQDPFLTIPGLIPLPNLTAITAPKSVVPKVVVSTPRPLPPRTEEAEAVNVLGTIEMAGTRFAILTAPGDTTSRYVKAGQRIAGGLVLVKRIEMSYGTPFVVLQQSGVEVTRAVGATPQVVSDASSTTPLTSPVSGVPVPGVIMPPALR</sequence>
<comment type="caution">
    <text evidence="2">The sequence shown here is derived from an EMBL/GenBank/DDBJ whole genome shotgun (WGS) entry which is preliminary data.</text>
</comment>
<keyword evidence="3" id="KW-1185">Reference proteome</keyword>
<proteinExistence type="predicted"/>
<dbReference type="Proteomes" id="UP001333818">
    <property type="component" value="Unassembled WGS sequence"/>
</dbReference>
<feature type="compositionally biased region" description="Low complexity" evidence="1">
    <location>
        <begin position="73"/>
        <end position="85"/>
    </location>
</feature>
<organism evidence="2 3">
    <name type="scientific">Tumidithrix elongata BACA0141</name>
    <dbReference type="NCBI Taxonomy" id="2716417"/>
    <lineage>
        <taxon>Bacteria</taxon>
        <taxon>Bacillati</taxon>
        <taxon>Cyanobacteriota</taxon>
        <taxon>Cyanophyceae</taxon>
        <taxon>Pseudanabaenales</taxon>
        <taxon>Pseudanabaenaceae</taxon>
        <taxon>Tumidithrix</taxon>
        <taxon>Tumidithrix elongata</taxon>
    </lineage>
</organism>
<evidence type="ECO:0000313" key="2">
    <source>
        <dbReference type="EMBL" id="MEE3717755.1"/>
    </source>
</evidence>
<evidence type="ECO:0000256" key="1">
    <source>
        <dbReference type="SAM" id="MobiDB-lite"/>
    </source>
</evidence>
<accession>A0AAW9PT86</accession>
<dbReference type="AlphaFoldDB" id="A0AAW9PT86"/>
<reference evidence="2" key="1">
    <citation type="submission" date="2024-01" db="EMBL/GenBank/DDBJ databases">
        <title>Bank of Algae and Cyanobacteria of the Azores (BACA) strain genomes.</title>
        <authorList>
            <person name="Luz R."/>
            <person name="Cordeiro R."/>
            <person name="Fonseca A."/>
            <person name="Goncalves V."/>
        </authorList>
    </citation>
    <scope>NUCLEOTIDE SEQUENCE</scope>
    <source>
        <strain evidence="2">BACA0141</strain>
    </source>
</reference>
<name>A0AAW9PT86_9CYAN</name>
<dbReference type="EMBL" id="JAZBJZ010000051">
    <property type="protein sequence ID" value="MEE3717755.1"/>
    <property type="molecule type" value="Genomic_DNA"/>
</dbReference>
<dbReference type="RefSeq" id="WP_330484186.1">
    <property type="nucleotide sequence ID" value="NZ_JAZBJZ010000051.1"/>
</dbReference>